<dbReference type="PANTHER" id="PTHR47572">
    <property type="entry name" value="LIPOPROTEIN-RELATED"/>
    <property type="match status" value="1"/>
</dbReference>
<keyword evidence="3" id="KW-0479">Metal-binding</keyword>
<dbReference type="GO" id="GO:0046872">
    <property type="term" value="F:metal ion binding"/>
    <property type="evidence" value="ECO:0007669"/>
    <property type="project" value="UniProtKB-KW"/>
</dbReference>
<accession>A0A840YXA8</accession>
<dbReference type="PRINTS" id="PR01790">
    <property type="entry name" value="SMP30FAMILY"/>
</dbReference>
<feature type="binding site" evidence="3">
    <location>
        <position position="161"/>
    </location>
    <ligand>
        <name>substrate</name>
    </ligand>
</feature>
<protein>
    <submittedName>
        <fullName evidence="6">Gluconolactonase</fullName>
        <ecNumber evidence="6">3.1.1.17</ecNumber>
    </submittedName>
</protein>
<dbReference type="RefSeq" id="WP_184001858.1">
    <property type="nucleotide sequence ID" value="NZ_BAABIF010000004.1"/>
</dbReference>
<dbReference type="SUPFAM" id="SSF63829">
    <property type="entry name" value="Calcium-dependent phosphotriesterase"/>
    <property type="match status" value="1"/>
</dbReference>
<evidence type="ECO:0000256" key="4">
    <source>
        <dbReference type="SAM" id="SignalP"/>
    </source>
</evidence>
<feature type="chain" id="PRO_5033037883" evidence="4">
    <location>
        <begin position="21"/>
        <end position="340"/>
    </location>
</feature>
<keyword evidence="3" id="KW-0862">Zinc</keyword>
<dbReference type="GO" id="GO:0004341">
    <property type="term" value="F:gluconolactonase activity"/>
    <property type="evidence" value="ECO:0007669"/>
    <property type="project" value="UniProtKB-EC"/>
</dbReference>
<keyword evidence="7" id="KW-1185">Reference proteome</keyword>
<feature type="binding site" evidence="3">
    <location>
        <position position="272"/>
    </location>
    <ligand>
        <name>a divalent metal cation</name>
        <dbReference type="ChEBI" id="CHEBI:60240"/>
    </ligand>
</feature>
<evidence type="ECO:0000313" key="7">
    <source>
        <dbReference type="Proteomes" id="UP000554342"/>
    </source>
</evidence>
<evidence type="ECO:0000256" key="1">
    <source>
        <dbReference type="ARBA" id="ARBA00022801"/>
    </source>
</evidence>
<dbReference type="Gene3D" id="2.120.10.30">
    <property type="entry name" value="TolB, C-terminal domain"/>
    <property type="match status" value="1"/>
</dbReference>
<gene>
    <name evidence="6" type="ORF">FHR23_001094</name>
</gene>
<feature type="domain" description="SMP-30/Gluconolactonase/LRE-like region" evidence="5">
    <location>
        <begin position="61"/>
        <end position="327"/>
    </location>
</feature>
<dbReference type="InterPro" id="IPR013658">
    <property type="entry name" value="SGL"/>
</dbReference>
<evidence type="ECO:0000256" key="3">
    <source>
        <dbReference type="PIRSR" id="PIRSR605511-2"/>
    </source>
</evidence>
<dbReference type="InterPro" id="IPR005511">
    <property type="entry name" value="SMP-30"/>
</dbReference>
<feature type="binding site" evidence="3">
    <location>
        <position position="184"/>
    </location>
    <ligand>
        <name>substrate</name>
    </ligand>
</feature>
<dbReference type="PANTHER" id="PTHR47572:SF4">
    <property type="entry name" value="LACTONASE DRP35"/>
    <property type="match status" value="1"/>
</dbReference>
<feature type="binding site" evidence="3">
    <location>
        <position position="62"/>
    </location>
    <ligand>
        <name>a divalent metal cation</name>
        <dbReference type="ChEBI" id="CHEBI:60240"/>
    </ligand>
</feature>
<evidence type="ECO:0000259" key="5">
    <source>
        <dbReference type="Pfam" id="PF08450"/>
    </source>
</evidence>
<dbReference type="EC" id="3.1.1.17" evidence="6"/>
<feature type="active site" description="Proton donor/acceptor" evidence="2">
    <location>
        <position position="272"/>
    </location>
</feature>
<organism evidence="6 7">
    <name type="scientific">Stakelama sediminis</name>
    <dbReference type="NCBI Taxonomy" id="463200"/>
    <lineage>
        <taxon>Bacteria</taxon>
        <taxon>Pseudomonadati</taxon>
        <taxon>Pseudomonadota</taxon>
        <taxon>Alphaproteobacteria</taxon>
        <taxon>Sphingomonadales</taxon>
        <taxon>Sphingomonadaceae</taxon>
        <taxon>Stakelama</taxon>
    </lineage>
</organism>
<comment type="caution">
    <text evidence="6">The sequence shown here is derived from an EMBL/GenBank/DDBJ whole genome shotgun (WGS) entry which is preliminary data.</text>
</comment>
<dbReference type="AlphaFoldDB" id="A0A840YXA8"/>
<dbReference type="InterPro" id="IPR011042">
    <property type="entry name" value="6-blade_b-propeller_TolB-like"/>
</dbReference>
<feature type="binding site" evidence="3">
    <location>
        <position position="215"/>
    </location>
    <ligand>
        <name>a divalent metal cation</name>
        <dbReference type="ChEBI" id="CHEBI:60240"/>
    </ligand>
</feature>
<keyword evidence="4" id="KW-0732">Signal</keyword>
<proteinExistence type="predicted"/>
<comment type="cofactor">
    <cofactor evidence="3">
        <name>Zn(2+)</name>
        <dbReference type="ChEBI" id="CHEBI:29105"/>
    </cofactor>
    <text evidence="3">Binds 1 divalent metal cation per subunit.</text>
</comment>
<dbReference type="Pfam" id="PF08450">
    <property type="entry name" value="SGL"/>
    <property type="match status" value="1"/>
</dbReference>
<dbReference type="EMBL" id="JACIJI010000001">
    <property type="protein sequence ID" value="MBB5718187.1"/>
    <property type="molecule type" value="Genomic_DNA"/>
</dbReference>
<dbReference type="Proteomes" id="UP000554342">
    <property type="component" value="Unassembled WGS sequence"/>
</dbReference>
<reference evidence="6 7" key="1">
    <citation type="submission" date="2020-08" db="EMBL/GenBank/DDBJ databases">
        <title>Genomic Encyclopedia of Type Strains, Phase IV (KMG-IV): sequencing the most valuable type-strain genomes for metagenomic binning, comparative biology and taxonomic classification.</title>
        <authorList>
            <person name="Goeker M."/>
        </authorList>
    </citation>
    <scope>NUCLEOTIDE SEQUENCE [LARGE SCALE GENOMIC DNA]</scope>
    <source>
        <strain evidence="6 7">DSM 27203</strain>
    </source>
</reference>
<keyword evidence="1 6" id="KW-0378">Hydrolase</keyword>
<feature type="signal peptide" evidence="4">
    <location>
        <begin position="1"/>
        <end position="20"/>
    </location>
</feature>
<sequence>MWNRRSLLAAATAFPTAACAAGLAGSPHKTTGKVTRFDPRLDAILDASAPIEVLTTGHQWVEGPTWVGDGGYLLYSDVPKNQMWRWSEGSGDTLFLQPSGLAGPVPPTVREAGSNGLYYAGGTTVLMADSGTRAVARLDLATKKKTILAGRYQGKRFNSCNDLVLSRTGAIYFTDPPYGLTDGDKSPLKELDFNGVYRLTPDGQVTLIDKLTRPNGVGLSPDERTLYISVSDEKRPVLLTYPLGADGLPSGAPATLRNFAQEADSGAPGLPDGMTVHKDGWLFASGPGGMYILSPQGAKLGLIATGKPIANCCFGGSDGRMLYMTSSDMVLRMPVRAAGI</sequence>
<evidence type="ECO:0000256" key="2">
    <source>
        <dbReference type="PIRSR" id="PIRSR605511-1"/>
    </source>
</evidence>
<dbReference type="InterPro" id="IPR051262">
    <property type="entry name" value="SMP-30/CGR1_Lactonase"/>
</dbReference>
<name>A0A840YXA8_9SPHN</name>
<evidence type="ECO:0000313" key="6">
    <source>
        <dbReference type="EMBL" id="MBB5718187.1"/>
    </source>
</evidence>